<comment type="caution">
    <text evidence="2">The sequence shown here is derived from an EMBL/GenBank/DDBJ whole genome shotgun (WGS) entry which is preliminary data.</text>
</comment>
<feature type="domain" description="MOSC" evidence="1">
    <location>
        <begin position="107"/>
        <end position="261"/>
    </location>
</feature>
<dbReference type="Proteomes" id="UP000712673">
    <property type="component" value="Unassembled WGS sequence"/>
</dbReference>
<accession>A0A937W230</accession>
<name>A0A937W230_UNCTE</name>
<dbReference type="PROSITE" id="PS51340">
    <property type="entry name" value="MOSC"/>
    <property type="match status" value="1"/>
</dbReference>
<dbReference type="SUPFAM" id="SSF50800">
    <property type="entry name" value="PK beta-barrel domain-like"/>
    <property type="match status" value="1"/>
</dbReference>
<proteinExistence type="predicted"/>
<evidence type="ECO:0000313" key="2">
    <source>
        <dbReference type="EMBL" id="MBM3225468.1"/>
    </source>
</evidence>
<dbReference type="EMBL" id="VGLS01000586">
    <property type="protein sequence ID" value="MBM3225468.1"/>
    <property type="molecule type" value="Genomic_DNA"/>
</dbReference>
<dbReference type="GO" id="GO:0030170">
    <property type="term" value="F:pyridoxal phosphate binding"/>
    <property type="evidence" value="ECO:0007669"/>
    <property type="project" value="InterPro"/>
</dbReference>
<dbReference type="AlphaFoldDB" id="A0A937W230"/>
<dbReference type="InterPro" id="IPR005302">
    <property type="entry name" value="MoCF_Sase_C"/>
</dbReference>
<evidence type="ECO:0000259" key="1">
    <source>
        <dbReference type="PROSITE" id="PS51340"/>
    </source>
</evidence>
<sequence>MPQVIALYRYPVKGFTPEVCTQLTILPGGRVAGDRVLNFRFADAPVADSEWCRKYHGLVLANTPGLARLHVRYDAQAHRLRLEVGVQLLADEALDVAGRARLVAALTSYVQSLVENPLTDHPERLPVKLIGDGITPRYQDNMAGQSTLHSRESLASAGIALGDATLDERRFRHNIVIDGVQSWQEQDWVGHTLRVGDVTFDTIVPKVRCLATHANPRTGERDLEVMPMLVQAFQQQQPTFGIGMLSASGGEIRLGDAVTVLA</sequence>
<evidence type="ECO:0000313" key="3">
    <source>
        <dbReference type="Proteomes" id="UP000712673"/>
    </source>
</evidence>
<gene>
    <name evidence="2" type="ORF">FJZ47_16935</name>
</gene>
<dbReference type="GO" id="GO:0030151">
    <property type="term" value="F:molybdenum ion binding"/>
    <property type="evidence" value="ECO:0007669"/>
    <property type="project" value="InterPro"/>
</dbReference>
<protein>
    <submittedName>
        <fullName evidence="2">MOSC domain-containing protein</fullName>
    </submittedName>
</protein>
<dbReference type="InterPro" id="IPR011037">
    <property type="entry name" value="Pyrv_Knase-like_insert_dom_sf"/>
</dbReference>
<dbReference type="GO" id="GO:0003824">
    <property type="term" value="F:catalytic activity"/>
    <property type="evidence" value="ECO:0007669"/>
    <property type="project" value="InterPro"/>
</dbReference>
<dbReference type="Pfam" id="PF03473">
    <property type="entry name" value="MOSC"/>
    <property type="match status" value="1"/>
</dbReference>
<organism evidence="2 3">
    <name type="scientific">Tectimicrobiota bacterium</name>
    <dbReference type="NCBI Taxonomy" id="2528274"/>
    <lineage>
        <taxon>Bacteria</taxon>
        <taxon>Pseudomonadati</taxon>
        <taxon>Nitrospinota/Tectimicrobiota group</taxon>
        <taxon>Candidatus Tectimicrobiota</taxon>
    </lineage>
</organism>
<reference evidence="2" key="1">
    <citation type="submission" date="2019-03" db="EMBL/GenBank/DDBJ databases">
        <title>Lake Tanganyika Metagenome-Assembled Genomes (MAGs).</title>
        <authorList>
            <person name="Tran P."/>
        </authorList>
    </citation>
    <scope>NUCLEOTIDE SEQUENCE</scope>
    <source>
        <strain evidence="2">K_DeepCast_65m_m2_066</strain>
    </source>
</reference>